<evidence type="ECO:0000313" key="9">
    <source>
        <dbReference type="EMBL" id="VAX29784.1"/>
    </source>
</evidence>
<dbReference type="InterPro" id="IPR003526">
    <property type="entry name" value="MECDP_synthase"/>
</dbReference>
<name>A0A3B1D0P0_9ZZZZ</name>
<dbReference type="Gene3D" id="3.30.1330.50">
    <property type="entry name" value="2-C-methyl-D-erythritol 2,4-cyclodiphosphate synthase"/>
    <property type="match status" value="1"/>
</dbReference>
<dbReference type="InterPro" id="IPR036571">
    <property type="entry name" value="MECDP_synthase_sf"/>
</dbReference>
<dbReference type="GO" id="GO:0046872">
    <property type="term" value="F:metal ion binding"/>
    <property type="evidence" value="ECO:0007669"/>
    <property type="project" value="UniProtKB-KW"/>
</dbReference>
<keyword evidence="6" id="KW-0414">Isoprene biosynthesis</keyword>
<reference evidence="9" key="1">
    <citation type="submission" date="2018-06" db="EMBL/GenBank/DDBJ databases">
        <authorList>
            <person name="Zhirakovskaya E."/>
        </authorList>
    </citation>
    <scope>NUCLEOTIDE SEQUENCE</scope>
</reference>
<dbReference type="HAMAP" id="MF_00107">
    <property type="entry name" value="IspF"/>
    <property type="match status" value="1"/>
</dbReference>
<dbReference type="GO" id="GO:0019288">
    <property type="term" value="P:isopentenyl diphosphate biosynthetic process, methylerythritol 4-phosphate pathway"/>
    <property type="evidence" value="ECO:0007669"/>
    <property type="project" value="UniProtKB-UniPathway"/>
</dbReference>
<organism evidence="9">
    <name type="scientific">hydrothermal vent metagenome</name>
    <dbReference type="NCBI Taxonomy" id="652676"/>
    <lineage>
        <taxon>unclassified sequences</taxon>
        <taxon>metagenomes</taxon>
        <taxon>ecological metagenomes</taxon>
    </lineage>
</organism>
<dbReference type="PANTHER" id="PTHR43181:SF1">
    <property type="entry name" value="2-C-METHYL-D-ERYTHRITOL 2,4-CYCLODIPHOSPHATE SYNTHASE, CHLOROPLASTIC"/>
    <property type="match status" value="1"/>
</dbReference>
<dbReference type="EC" id="4.6.1.12" evidence="4"/>
<protein>
    <recommendedName>
        <fullName evidence="4">2-C-methyl-D-erythritol 2,4-cyclodiphosphate synthase</fullName>
        <ecNumber evidence="4">4.6.1.12</ecNumber>
    </recommendedName>
</protein>
<gene>
    <name evidence="9" type="ORF">MNBD_NITROSPIRAE03-663</name>
</gene>
<evidence type="ECO:0000256" key="7">
    <source>
        <dbReference type="ARBA" id="ARBA00023239"/>
    </source>
</evidence>
<proteinExistence type="inferred from homology"/>
<evidence type="ECO:0000256" key="5">
    <source>
        <dbReference type="ARBA" id="ARBA00022723"/>
    </source>
</evidence>
<evidence type="ECO:0000256" key="6">
    <source>
        <dbReference type="ARBA" id="ARBA00023229"/>
    </source>
</evidence>
<dbReference type="NCBIfam" id="TIGR00151">
    <property type="entry name" value="ispF"/>
    <property type="match status" value="1"/>
</dbReference>
<evidence type="ECO:0000256" key="1">
    <source>
        <dbReference type="ARBA" id="ARBA00000200"/>
    </source>
</evidence>
<dbReference type="InterPro" id="IPR020555">
    <property type="entry name" value="MECDP_synthase_CS"/>
</dbReference>
<comment type="cofactor">
    <cofactor evidence="2">
        <name>a divalent metal cation</name>
        <dbReference type="ChEBI" id="CHEBI:60240"/>
    </cofactor>
</comment>
<dbReference type="AlphaFoldDB" id="A0A3B1D0P0"/>
<dbReference type="GO" id="GO:0008685">
    <property type="term" value="F:2-C-methyl-D-erythritol 2,4-cyclodiphosphate synthase activity"/>
    <property type="evidence" value="ECO:0007669"/>
    <property type="project" value="UniProtKB-EC"/>
</dbReference>
<dbReference type="UniPathway" id="UPA00056">
    <property type="reaction ID" value="UER00095"/>
</dbReference>
<sequence length="161" mass="17407">MRIGTGYDSHRLVSNRRLVIGGVSIPFEKGLVAHSDGDVLVHAIIDSLIGAIGLGDIGKHFPDSDPMWKDASSIEMLKHTVEIVRMNGFEVAWIDSTVITEKPRLAPFIPHMLRSIEGAGVPEGRVNIKAKTNEGMGFVGRGEGIVAMASALLRKLTEEPL</sequence>
<evidence type="ECO:0000259" key="8">
    <source>
        <dbReference type="Pfam" id="PF02542"/>
    </source>
</evidence>
<dbReference type="PROSITE" id="PS01350">
    <property type="entry name" value="ISPF"/>
    <property type="match status" value="1"/>
</dbReference>
<dbReference type="CDD" id="cd00554">
    <property type="entry name" value="MECDP_synthase"/>
    <property type="match status" value="1"/>
</dbReference>
<evidence type="ECO:0000256" key="4">
    <source>
        <dbReference type="ARBA" id="ARBA00012579"/>
    </source>
</evidence>
<dbReference type="EMBL" id="UOGI01000061">
    <property type="protein sequence ID" value="VAX29784.1"/>
    <property type="molecule type" value="Genomic_DNA"/>
</dbReference>
<feature type="domain" description="2-C-methyl-D-erythritol 2,4-cyclodiphosphate synthase" evidence="8">
    <location>
        <begin position="1"/>
        <end position="153"/>
    </location>
</feature>
<comment type="catalytic activity">
    <reaction evidence="1">
        <text>4-CDP-2-C-methyl-D-erythritol 2-phosphate = 2-C-methyl-D-erythritol 2,4-cyclic diphosphate + CMP</text>
        <dbReference type="Rhea" id="RHEA:23864"/>
        <dbReference type="ChEBI" id="CHEBI:57919"/>
        <dbReference type="ChEBI" id="CHEBI:58483"/>
        <dbReference type="ChEBI" id="CHEBI:60377"/>
        <dbReference type="EC" id="4.6.1.12"/>
    </reaction>
</comment>
<evidence type="ECO:0000256" key="2">
    <source>
        <dbReference type="ARBA" id="ARBA00001968"/>
    </source>
</evidence>
<keyword evidence="5" id="KW-0479">Metal-binding</keyword>
<dbReference type="SUPFAM" id="SSF69765">
    <property type="entry name" value="IpsF-like"/>
    <property type="match status" value="1"/>
</dbReference>
<accession>A0A3B1D0P0</accession>
<dbReference type="GO" id="GO:0016114">
    <property type="term" value="P:terpenoid biosynthetic process"/>
    <property type="evidence" value="ECO:0007669"/>
    <property type="project" value="InterPro"/>
</dbReference>
<comment type="pathway">
    <text evidence="3">Isoprenoid biosynthesis; isopentenyl diphosphate biosynthesis via DXP pathway; isopentenyl diphosphate from 1-deoxy-D-xylulose 5-phosphate: step 4/6.</text>
</comment>
<keyword evidence="7 9" id="KW-0456">Lyase</keyword>
<evidence type="ECO:0000256" key="3">
    <source>
        <dbReference type="ARBA" id="ARBA00004709"/>
    </source>
</evidence>
<dbReference type="PANTHER" id="PTHR43181">
    <property type="entry name" value="2-C-METHYL-D-ERYTHRITOL 2,4-CYCLODIPHOSPHATE SYNTHASE, CHLOROPLASTIC"/>
    <property type="match status" value="1"/>
</dbReference>
<dbReference type="Pfam" id="PF02542">
    <property type="entry name" value="YgbB"/>
    <property type="match status" value="1"/>
</dbReference>